<organism evidence="3 4">
    <name type="scientific">Nonomuraea maheshkhaliensis</name>
    <dbReference type="NCBI Taxonomy" id="419590"/>
    <lineage>
        <taxon>Bacteria</taxon>
        <taxon>Bacillati</taxon>
        <taxon>Actinomycetota</taxon>
        <taxon>Actinomycetes</taxon>
        <taxon>Streptosporangiales</taxon>
        <taxon>Streptosporangiaceae</taxon>
        <taxon>Nonomuraea</taxon>
    </lineage>
</organism>
<keyword evidence="2" id="KW-0472">Membrane</keyword>
<evidence type="ECO:0000256" key="1">
    <source>
        <dbReference type="SAM" id="MobiDB-lite"/>
    </source>
</evidence>
<proteinExistence type="predicted"/>
<sequence>MFEDELTKTLNAAAKCGPPEDLLAGIDALRRRRRRRRAGAALAACAVAVVVGVVTALVRPTWPVSLPATTPSTMATDLTDRVARATLRIPARSPEGHKYEGVEAIDTHRLLLLSERGFDLYDASTGRITPVVRLPGRADVRTVRANERHVVWAVNVKSSERKTQPSSSIDSAQDRASSSLRKLGTPEYWTVPLSGGTPRKLPPTLGGPFDLIGDDLITLDGSGARRTALSGGQPQPIPGADNALALDLPWVLLATEPAVLGQEPAESLNVLTGEKRRLTADLCASSACLHAPLHLCSSDWCIREDRAGKPFARRTDGSRTVPLPGASTEPPALNRFAVLDGGRRLFDLTTGASAVFDPPGSHEVPPSGTGTGGGRRLLARSAGDVIWVVNLKALS</sequence>
<feature type="compositionally biased region" description="Polar residues" evidence="1">
    <location>
        <begin position="164"/>
        <end position="180"/>
    </location>
</feature>
<dbReference type="Proteomes" id="UP001500064">
    <property type="component" value="Unassembled WGS sequence"/>
</dbReference>
<dbReference type="EMBL" id="BAAAMU010000002">
    <property type="protein sequence ID" value="GAA1611239.1"/>
    <property type="molecule type" value="Genomic_DNA"/>
</dbReference>
<evidence type="ECO:0000313" key="4">
    <source>
        <dbReference type="Proteomes" id="UP001500064"/>
    </source>
</evidence>
<keyword evidence="2" id="KW-0812">Transmembrane</keyword>
<name>A0ABN2ELL2_9ACTN</name>
<feature type="region of interest" description="Disordered" evidence="1">
    <location>
        <begin position="161"/>
        <end position="181"/>
    </location>
</feature>
<dbReference type="RefSeq" id="WP_346101121.1">
    <property type="nucleotide sequence ID" value="NZ_BAAAMU010000002.1"/>
</dbReference>
<accession>A0ABN2ELL2</accession>
<reference evidence="3 4" key="1">
    <citation type="journal article" date="2019" name="Int. J. Syst. Evol. Microbiol.">
        <title>The Global Catalogue of Microorganisms (GCM) 10K type strain sequencing project: providing services to taxonomists for standard genome sequencing and annotation.</title>
        <authorList>
            <consortium name="The Broad Institute Genomics Platform"/>
            <consortium name="The Broad Institute Genome Sequencing Center for Infectious Disease"/>
            <person name="Wu L."/>
            <person name="Ma J."/>
        </authorList>
    </citation>
    <scope>NUCLEOTIDE SEQUENCE [LARGE SCALE GENOMIC DNA]</scope>
    <source>
        <strain evidence="3 4">JCM 13929</strain>
    </source>
</reference>
<keyword evidence="2" id="KW-1133">Transmembrane helix</keyword>
<protein>
    <submittedName>
        <fullName evidence="3">Uncharacterized protein</fullName>
    </submittedName>
</protein>
<gene>
    <name evidence="3" type="ORF">GCM10009733_004120</name>
</gene>
<keyword evidence="4" id="KW-1185">Reference proteome</keyword>
<evidence type="ECO:0000313" key="3">
    <source>
        <dbReference type="EMBL" id="GAA1611239.1"/>
    </source>
</evidence>
<evidence type="ECO:0000256" key="2">
    <source>
        <dbReference type="SAM" id="Phobius"/>
    </source>
</evidence>
<feature type="transmembrane region" description="Helical" evidence="2">
    <location>
        <begin position="38"/>
        <end position="58"/>
    </location>
</feature>
<comment type="caution">
    <text evidence="3">The sequence shown here is derived from an EMBL/GenBank/DDBJ whole genome shotgun (WGS) entry which is preliminary data.</text>
</comment>